<sequence length="244" mass="26209">MSLMRKTKHVLMNKLKRVTCLCAAASISLLAVASLSGCEPNNHAVGDTGKADDIVHDGIDVEDIKLLIVGSKSASLDSKLLHLCEKSGLSAAYASVSDVKNANEAARDAIKSASEQPVSMILINNINIDASDSTDLGVKSNAGGAHVDSKARESWIDALKYARFAGIPVALVNPKNPPKDSTLYAAKLYIFKDLDNQALFEFNRDNKSNVDKSGKIQHSSLLKIVQSLIDNTPHSRDVIINDKN</sequence>
<evidence type="ECO:0000256" key="1">
    <source>
        <dbReference type="SAM" id="SignalP"/>
    </source>
</evidence>
<dbReference type="AlphaFoldDB" id="A0A2I1KPK3"/>
<reference evidence="3 4" key="1">
    <citation type="submission" date="2017-07" db="EMBL/GenBank/DDBJ databases">
        <title>A comparative genomics approach to explaining the enigmatic role of Gardnerella vaginalis in the vaginal microbiome.</title>
        <authorList>
            <person name="Vancuren S.J."/>
            <person name="Hill J.E."/>
        </authorList>
    </citation>
    <scope>NUCLEOTIDE SEQUENCE [LARGE SCALE GENOMIC DNA]</scope>
    <source>
        <strain evidence="3 4">WP023</strain>
    </source>
</reference>
<protein>
    <recommendedName>
        <fullName evidence="6">Sugar ABC transporter substrate-binding protein</fullName>
    </recommendedName>
</protein>
<keyword evidence="1" id="KW-0732">Signal</keyword>
<dbReference type="Proteomes" id="UP000258379">
    <property type="component" value="Unassembled WGS sequence"/>
</dbReference>
<dbReference type="EMBL" id="JASOLZ010000003">
    <property type="protein sequence ID" value="MDK6861664.1"/>
    <property type="molecule type" value="Genomic_DNA"/>
</dbReference>
<evidence type="ECO:0008006" key="6">
    <source>
        <dbReference type="Google" id="ProtNLM"/>
    </source>
</evidence>
<evidence type="ECO:0000313" key="2">
    <source>
        <dbReference type="EMBL" id="MDK6861664.1"/>
    </source>
</evidence>
<gene>
    <name evidence="3" type="ORF">CG405_03025</name>
    <name evidence="2" type="ORF">QP355_03280</name>
</gene>
<dbReference type="Proteomes" id="UP001238969">
    <property type="component" value="Unassembled WGS sequence"/>
</dbReference>
<comment type="caution">
    <text evidence="3">The sequence shown here is derived from an EMBL/GenBank/DDBJ whole genome shotgun (WGS) entry which is preliminary data.</text>
</comment>
<evidence type="ECO:0000313" key="3">
    <source>
        <dbReference type="EMBL" id="RFT29714.1"/>
    </source>
</evidence>
<feature type="chain" id="PRO_5044381852" description="Sugar ABC transporter substrate-binding protein" evidence="1">
    <location>
        <begin position="34"/>
        <end position="244"/>
    </location>
</feature>
<organism evidence="3 4">
    <name type="scientific">Gardnerella vaginalis</name>
    <dbReference type="NCBI Taxonomy" id="2702"/>
    <lineage>
        <taxon>Bacteria</taxon>
        <taxon>Bacillati</taxon>
        <taxon>Actinomycetota</taxon>
        <taxon>Actinomycetes</taxon>
        <taxon>Bifidobacteriales</taxon>
        <taxon>Bifidobacteriaceae</taxon>
        <taxon>Gardnerella</taxon>
    </lineage>
</organism>
<name>A0A2I1KPK3_GARVA</name>
<evidence type="ECO:0000313" key="4">
    <source>
        <dbReference type="Proteomes" id="UP000258379"/>
    </source>
</evidence>
<feature type="signal peptide" evidence="1">
    <location>
        <begin position="1"/>
        <end position="33"/>
    </location>
</feature>
<evidence type="ECO:0000313" key="5">
    <source>
        <dbReference type="Proteomes" id="UP001238969"/>
    </source>
</evidence>
<dbReference type="EMBL" id="NNRU01000002">
    <property type="protein sequence ID" value="RFT29714.1"/>
    <property type="molecule type" value="Genomic_DNA"/>
</dbReference>
<proteinExistence type="predicted"/>
<dbReference type="RefSeq" id="WP_004115711.1">
    <property type="nucleotide sequence ID" value="NZ_CP083171.1"/>
</dbReference>
<accession>A0A2I1KPK3</accession>
<reference evidence="2 5" key="2">
    <citation type="submission" date="2023-05" db="EMBL/GenBank/DDBJ databases">
        <title>Cataloging the Phylogenetic Diversity of Human Bladder Bacteria.</title>
        <authorList>
            <person name="Du J."/>
        </authorList>
    </citation>
    <scope>NUCLEOTIDE SEQUENCE [LARGE SCALE GENOMIC DNA]</scope>
    <source>
        <strain evidence="2 5">UMB6972</strain>
    </source>
</reference>